<evidence type="ECO:0000256" key="9">
    <source>
        <dbReference type="ARBA" id="ARBA00022729"/>
    </source>
</evidence>
<evidence type="ECO:0000256" key="13">
    <source>
        <dbReference type="ARBA" id="ARBA00023295"/>
    </source>
</evidence>
<dbReference type="Gene3D" id="2.60.40.10">
    <property type="entry name" value="Immunoglobulins"/>
    <property type="match status" value="3"/>
</dbReference>
<dbReference type="GO" id="GO:0006516">
    <property type="term" value="P:glycoprotein catabolic process"/>
    <property type="evidence" value="ECO:0007669"/>
    <property type="project" value="TreeGrafter"/>
</dbReference>
<dbReference type="SUPFAM" id="SSF51445">
    <property type="entry name" value="(Trans)glycosidases"/>
    <property type="match status" value="1"/>
</dbReference>
<dbReference type="GO" id="GO:0000272">
    <property type="term" value="P:polysaccharide catabolic process"/>
    <property type="evidence" value="ECO:0007669"/>
    <property type="project" value="UniProtKB-KW"/>
</dbReference>
<evidence type="ECO:0000259" key="20">
    <source>
        <dbReference type="Pfam" id="PF17786"/>
    </source>
</evidence>
<dbReference type="Pfam" id="PF22666">
    <property type="entry name" value="Glyco_hydro_2_N2"/>
    <property type="match status" value="1"/>
</dbReference>
<evidence type="ECO:0000256" key="4">
    <source>
        <dbReference type="ARBA" id="ARBA00007483"/>
    </source>
</evidence>
<dbReference type="UniPathway" id="UPA00280"/>
<sequence length="1104" mass="124863">MTISLSLIISFFLLNVFPFCILAAPPEQGPPLPLTHISLSSFNWSLSNANRSIVLPTPFLNQPHLALIEAGVIDDPNIGLNEGTTRWVGEEKAWTWDSKLKIDTAGAWAEVERFYLVFNGLDTFCDISLNGQHIGSTNNAFRSWVFDGKRRIVLKKDILFGSAVTQVILSSQSKTLPLSLRFASAYGVASKLAHEPGNMWFPGKSADGKRATTIQPFEYHYRNWARKQQSDFGWDWGPAYLPSGPLASFPTLLIRISIGSFANYEEPCVKFGNRIQPAYLIGLSTPHQPEHAVHSKSSPAKTHNKSSSTTTPTHKLKVSSTKHQELTKAKNAADEAHSFWIHRTVIDIYRQGQRNNIRPDEDAPWVVNITLPITSPELLNASLSGVLSGTSVKLPAKPLGTLKTPMYRDFGPDYSLSVEYVVDPDDIELWYPATLGNPKLYNLELTLRVQGQDSKQLTWKEKVGFRTIVVDQSRYTADEVSNGVQPGTRFTFIVNGKPFYVQGSSMIPIDNFAARINSTTIRWLLESALLAHQNVIRIWGGGAYQTDEFYDMCDELGIMAWSESVFACGAYPLSPKTFIDNVRAEVSENVARLNRHPSTALWAGNNEGEGYLIEVNRTWANGSIYFDQYDYMNNREWHYVVFADILRDLVMDNTRSISYIPSSTTQGYFTLDPYVARYYNSTPGELYGDKEHYNYNTSASFDISSYPVARFVNEFGFHSMPSIYTWDRVLETPKDYDFNSTVIRAHEKVHNPAESLVYPWPADDGQMQLTTGVTRHYPTPNITGDYHTLLAQWSYSTQGMPSEYALLVFQAAFMASEIHYYRLGASRGENNMGKFIVQRTMIQGRFTGSVMNDIWEGQSWSSIEYTGRWKIFHYLAERVQSHVIISPIFHQTNNTLDIYVTSDLWEPVEGIAQWTWYDFAGRQLSDTTKKSFSVGPIHSTQLYHAGGISRMVPNGHAPDDAWLHLTMTTNDGKYTNEQFFHPIPLKNCQLRPTKLPVAASLLGLMVCAPLTSPVYLQDFSRINCHALASISSPFPFQTVEHPPGVRGYFKDMKTNLPSNDFFLRPDEQRRLEFVLRDQDHGDSAQDLESRVVVRTLWDNQHPSK</sequence>
<feature type="signal peptide" evidence="18">
    <location>
        <begin position="1"/>
        <end position="23"/>
    </location>
</feature>
<evidence type="ECO:0000256" key="15">
    <source>
        <dbReference type="ARBA" id="ARBA00031061"/>
    </source>
</evidence>
<evidence type="ECO:0000313" key="23">
    <source>
        <dbReference type="Proteomes" id="UP000037035"/>
    </source>
</evidence>
<evidence type="ECO:0000256" key="6">
    <source>
        <dbReference type="ARBA" id="ARBA00012754"/>
    </source>
</evidence>
<dbReference type="FunFam" id="2.60.40.10:FF:001511">
    <property type="entry name" value="Beta-mannosidase A"/>
    <property type="match status" value="1"/>
</dbReference>
<evidence type="ECO:0000256" key="18">
    <source>
        <dbReference type="SAM" id="SignalP"/>
    </source>
</evidence>
<dbReference type="VEuPathDB" id="FungiDB:VP01_649g4"/>
<keyword evidence="12" id="KW-0119">Carbohydrate metabolism</keyword>
<evidence type="ECO:0000256" key="14">
    <source>
        <dbReference type="ARBA" id="ARBA00023326"/>
    </source>
</evidence>
<name>A0A0L6UFM9_9BASI</name>
<keyword evidence="13" id="KW-0326">Glycosidase</keyword>
<feature type="compositionally biased region" description="Polar residues" evidence="17">
    <location>
        <begin position="295"/>
        <end position="321"/>
    </location>
</feature>
<keyword evidence="10" id="KW-0378">Hydrolase</keyword>
<dbReference type="InterPro" id="IPR054593">
    <property type="entry name" value="Beta-mannosidase-like_N2"/>
</dbReference>
<protein>
    <recommendedName>
        <fullName evidence="7">Beta-mannosidase A</fullName>
        <ecNumber evidence="6">3.2.1.25</ecNumber>
    </recommendedName>
    <alternativeName>
        <fullName evidence="15">Mannanase A</fullName>
    </alternativeName>
</protein>
<dbReference type="EMBL" id="LAVV01011829">
    <property type="protein sequence ID" value="KNZ47339.1"/>
    <property type="molecule type" value="Genomic_DNA"/>
</dbReference>
<dbReference type="SUPFAM" id="SSF49785">
    <property type="entry name" value="Galactose-binding domain-like"/>
    <property type="match status" value="1"/>
</dbReference>
<dbReference type="InterPro" id="IPR013783">
    <property type="entry name" value="Ig-like_fold"/>
</dbReference>
<comment type="similarity">
    <text evidence="4">Belongs to the glycosyl hydrolase 2 family. Beta-mannosidase A subfamily.</text>
</comment>
<feature type="chain" id="PRO_5005567832" description="Beta-mannosidase A" evidence="18">
    <location>
        <begin position="24"/>
        <end position="1104"/>
    </location>
</feature>
<evidence type="ECO:0000256" key="8">
    <source>
        <dbReference type="ARBA" id="ARBA00022525"/>
    </source>
</evidence>
<evidence type="ECO:0000256" key="17">
    <source>
        <dbReference type="SAM" id="MobiDB-lite"/>
    </source>
</evidence>
<keyword evidence="14" id="KW-0624">Polysaccharide degradation</keyword>
<dbReference type="InterPro" id="IPR036156">
    <property type="entry name" value="Beta-gal/glucu_dom_sf"/>
</dbReference>
<dbReference type="InterPro" id="IPR041447">
    <property type="entry name" value="Mannosidase_ig"/>
</dbReference>
<evidence type="ECO:0000256" key="2">
    <source>
        <dbReference type="ARBA" id="ARBA00004613"/>
    </source>
</evidence>
<dbReference type="InterPro" id="IPR050887">
    <property type="entry name" value="Beta-mannosidase_GH2"/>
</dbReference>
<dbReference type="OrthoDB" id="2866996at2759"/>
<evidence type="ECO:0000256" key="10">
    <source>
        <dbReference type="ARBA" id="ARBA00022801"/>
    </source>
</evidence>
<dbReference type="PANTHER" id="PTHR43730:SF5">
    <property type="entry name" value="BETA-MANNOSIDASE A"/>
    <property type="match status" value="1"/>
</dbReference>
<dbReference type="FunFam" id="3.20.20.80:FF:000084">
    <property type="entry name" value="Beta-mannosidase A"/>
    <property type="match status" value="1"/>
</dbReference>
<dbReference type="Pfam" id="PF17786">
    <property type="entry name" value="Mannosidase_ig"/>
    <property type="match status" value="1"/>
</dbReference>
<dbReference type="InterPro" id="IPR008979">
    <property type="entry name" value="Galactose-bd-like_sf"/>
</dbReference>
<accession>A0A0L6UFM9</accession>
<dbReference type="Pfam" id="PF17753">
    <property type="entry name" value="Ig_mannosidase"/>
    <property type="match status" value="1"/>
</dbReference>
<evidence type="ECO:0000256" key="5">
    <source>
        <dbReference type="ARBA" id="ARBA00011738"/>
    </source>
</evidence>
<comment type="subcellular location">
    <subcellularLocation>
        <location evidence="2">Secreted</location>
    </subcellularLocation>
</comment>
<comment type="caution">
    <text evidence="22">The sequence shown here is derived from an EMBL/GenBank/DDBJ whole genome shotgun (WGS) entry which is preliminary data.</text>
</comment>
<comment type="pathway">
    <text evidence="3">Glycan metabolism; N-glycan degradation.</text>
</comment>
<evidence type="ECO:0000256" key="16">
    <source>
        <dbReference type="ARBA" id="ARBA00054037"/>
    </source>
</evidence>
<keyword evidence="23" id="KW-1185">Reference proteome</keyword>
<dbReference type="PANTHER" id="PTHR43730">
    <property type="entry name" value="BETA-MANNOSIDASE"/>
    <property type="match status" value="1"/>
</dbReference>
<evidence type="ECO:0000256" key="7">
    <source>
        <dbReference type="ARBA" id="ARBA00021795"/>
    </source>
</evidence>
<dbReference type="InterPro" id="IPR041625">
    <property type="entry name" value="Beta-mannosidase_Ig"/>
</dbReference>
<gene>
    <name evidence="22" type="ORF">VP01_649g4</name>
</gene>
<proteinExistence type="inferred from homology"/>
<comment type="function">
    <text evidence="16">Exoglycosidase that cleaves the single beta-linked mannose residue from the non-reducing end of beta-mannosidic oligosaccharides of various complexity and length. Involved in the degradation of polymeric mannan and galactomannan.</text>
</comment>
<dbReference type="AlphaFoldDB" id="A0A0L6UFM9"/>
<dbReference type="STRING" id="27349.A0A0L6UFM9"/>
<keyword evidence="8" id="KW-0964">Secreted</keyword>
<dbReference type="InterPro" id="IPR017853">
    <property type="entry name" value="GH"/>
</dbReference>
<dbReference type="GO" id="GO:0005576">
    <property type="term" value="C:extracellular region"/>
    <property type="evidence" value="ECO:0007669"/>
    <property type="project" value="UniProtKB-SubCell"/>
</dbReference>
<feature type="domain" description="Mannosidase Ig/CBM-like" evidence="20">
    <location>
        <begin position="895"/>
        <end position="987"/>
    </location>
</feature>
<comment type="catalytic activity">
    <reaction evidence="1">
        <text>Hydrolysis of terminal, non-reducing beta-D-mannose residues in beta-D-mannosides.</text>
        <dbReference type="EC" id="3.2.1.25"/>
    </reaction>
</comment>
<reference evidence="22 23" key="1">
    <citation type="submission" date="2015-08" db="EMBL/GenBank/DDBJ databases">
        <title>Next Generation Sequencing and Analysis of the Genome of Puccinia sorghi L Schw, the Causal Agent of Maize Common Rust.</title>
        <authorList>
            <person name="Rochi L."/>
            <person name="Burguener G."/>
            <person name="Darino M."/>
            <person name="Turjanski A."/>
            <person name="Kreff E."/>
            <person name="Dieguez M.J."/>
            <person name="Sacco F."/>
        </authorList>
    </citation>
    <scope>NUCLEOTIDE SEQUENCE [LARGE SCALE GENOMIC DNA]</scope>
    <source>
        <strain evidence="22 23">RO10H11247</strain>
    </source>
</reference>
<evidence type="ECO:0000256" key="11">
    <source>
        <dbReference type="ARBA" id="ARBA00023180"/>
    </source>
</evidence>
<dbReference type="EC" id="3.2.1.25" evidence="6"/>
<dbReference type="Gene3D" id="3.20.20.80">
    <property type="entry name" value="Glycosidases"/>
    <property type="match status" value="1"/>
</dbReference>
<comment type="subunit">
    <text evidence="5">Homodimer.</text>
</comment>
<dbReference type="Gene3D" id="2.60.120.260">
    <property type="entry name" value="Galactose-binding domain-like"/>
    <property type="match status" value="1"/>
</dbReference>
<feature type="domain" description="Beta-mannosidase-like galactose-binding" evidence="21">
    <location>
        <begin position="44"/>
        <end position="246"/>
    </location>
</feature>
<dbReference type="FunFam" id="2.60.40.10:FF:002310">
    <property type="entry name" value="Beta-mannosidase A"/>
    <property type="match status" value="1"/>
</dbReference>
<keyword evidence="11" id="KW-0325">Glycoprotein</keyword>
<feature type="region of interest" description="Disordered" evidence="17">
    <location>
        <begin position="288"/>
        <end position="328"/>
    </location>
</feature>
<organism evidence="22 23">
    <name type="scientific">Puccinia sorghi</name>
    <dbReference type="NCBI Taxonomy" id="27349"/>
    <lineage>
        <taxon>Eukaryota</taxon>
        <taxon>Fungi</taxon>
        <taxon>Dikarya</taxon>
        <taxon>Basidiomycota</taxon>
        <taxon>Pucciniomycotina</taxon>
        <taxon>Pucciniomycetes</taxon>
        <taxon>Pucciniales</taxon>
        <taxon>Pucciniaceae</taxon>
        <taxon>Puccinia</taxon>
    </lineage>
</organism>
<evidence type="ECO:0000259" key="21">
    <source>
        <dbReference type="Pfam" id="PF22666"/>
    </source>
</evidence>
<evidence type="ECO:0000256" key="3">
    <source>
        <dbReference type="ARBA" id="ARBA00004740"/>
    </source>
</evidence>
<dbReference type="FunFam" id="2.60.120.260:FF:000200">
    <property type="entry name" value="Beta-mannosidase A"/>
    <property type="match status" value="1"/>
</dbReference>
<evidence type="ECO:0000259" key="19">
    <source>
        <dbReference type="Pfam" id="PF17753"/>
    </source>
</evidence>
<evidence type="ECO:0000256" key="1">
    <source>
        <dbReference type="ARBA" id="ARBA00000829"/>
    </source>
</evidence>
<dbReference type="GO" id="GO:0004567">
    <property type="term" value="F:beta-mannosidase activity"/>
    <property type="evidence" value="ECO:0007669"/>
    <property type="project" value="UniProtKB-EC"/>
</dbReference>
<feature type="domain" description="Beta-mannosidase Ig-fold" evidence="19">
    <location>
        <begin position="1033"/>
        <end position="1099"/>
    </location>
</feature>
<evidence type="ECO:0000313" key="22">
    <source>
        <dbReference type="EMBL" id="KNZ47339.1"/>
    </source>
</evidence>
<dbReference type="SUPFAM" id="SSF49303">
    <property type="entry name" value="beta-Galactosidase/glucuronidase domain"/>
    <property type="match status" value="2"/>
</dbReference>
<evidence type="ECO:0000256" key="12">
    <source>
        <dbReference type="ARBA" id="ARBA00023277"/>
    </source>
</evidence>
<dbReference type="Proteomes" id="UP000037035">
    <property type="component" value="Unassembled WGS sequence"/>
</dbReference>
<keyword evidence="9 18" id="KW-0732">Signal</keyword>